<organism evidence="1 2">
    <name type="scientific">Merluccius polli</name>
    <name type="common">Benguela hake</name>
    <name type="synonym">Merluccius cadenati</name>
    <dbReference type="NCBI Taxonomy" id="89951"/>
    <lineage>
        <taxon>Eukaryota</taxon>
        <taxon>Metazoa</taxon>
        <taxon>Chordata</taxon>
        <taxon>Craniata</taxon>
        <taxon>Vertebrata</taxon>
        <taxon>Euteleostomi</taxon>
        <taxon>Actinopterygii</taxon>
        <taxon>Neopterygii</taxon>
        <taxon>Teleostei</taxon>
        <taxon>Neoteleostei</taxon>
        <taxon>Acanthomorphata</taxon>
        <taxon>Zeiogadaria</taxon>
        <taxon>Gadariae</taxon>
        <taxon>Gadiformes</taxon>
        <taxon>Gadoidei</taxon>
        <taxon>Merlucciidae</taxon>
        <taxon>Merluccius</taxon>
    </lineage>
</organism>
<evidence type="ECO:0000313" key="2">
    <source>
        <dbReference type="Proteomes" id="UP001174136"/>
    </source>
</evidence>
<dbReference type="Proteomes" id="UP001174136">
    <property type="component" value="Unassembled WGS sequence"/>
</dbReference>
<sequence>MPHVQGLKVLDDCEENQRLLQKLPDWATTRWNCYVTKELDAGNPYPGFKKFSDFVAEEARIACNPISSLHALKGGDETPGKEKKRLKVNILATSV</sequence>
<evidence type="ECO:0000313" key="1">
    <source>
        <dbReference type="EMBL" id="KAK0147385.1"/>
    </source>
</evidence>
<proteinExistence type="predicted"/>
<keyword evidence="2" id="KW-1185">Reference proteome</keyword>
<dbReference type="EMBL" id="JAOPHQ010002309">
    <property type="protein sequence ID" value="KAK0147385.1"/>
    <property type="molecule type" value="Genomic_DNA"/>
</dbReference>
<protein>
    <submittedName>
        <fullName evidence="1">Uncharacterized protein</fullName>
    </submittedName>
</protein>
<reference evidence="1" key="1">
    <citation type="journal article" date="2023" name="Front. Mar. Sci.">
        <title>A new Merluccius polli reference genome to investigate the effects of global change in West African waters.</title>
        <authorList>
            <person name="Mateo J.L."/>
            <person name="Blanco-Fernandez C."/>
            <person name="Garcia-Vazquez E."/>
            <person name="Machado-Schiaffino G."/>
        </authorList>
    </citation>
    <scope>NUCLEOTIDE SEQUENCE</scope>
    <source>
        <strain evidence="1">C29</strain>
        <tissue evidence="1">Fin</tissue>
    </source>
</reference>
<gene>
    <name evidence="1" type="ORF">N1851_013148</name>
</gene>
<accession>A0AA47MWC9</accession>
<name>A0AA47MWC9_MERPO</name>
<dbReference type="AlphaFoldDB" id="A0AA47MWC9"/>
<comment type="caution">
    <text evidence="1">The sequence shown here is derived from an EMBL/GenBank/DDBJ whole genome shotgun (WGS) entry which is preliminary data.</text>
</comment>
<dbReference type="PANTHER" id="PTHR47331">
    <property type="entry name" value="PHD-TYPE DOMAIN-CONTAINING PROTEIN"/>
    <property type="match status" value="1"/>
</dbReference>
<dbReference type="PANTHER" id="PTHR47331:SF5">
    <property type="entry name" value="RIBONUCLEASE H"/>
    <property type="match status" value="1"/>
</dbReference>